<accession>A0A846ZI34</accession>
<gene>
    <name evidence="1" type="ORF">HF690_00155</name>
</gene>
<reference evidence="1 2" key="1">
    <citation type="journal article" date="2017" name="Int. J. Syst. Evol. Microbiol.">
        <title>Oleiagrimonas citrea sp. nov., a marine bacterium isolated from tidal flat sediment and emended description of the genus Oleiagrimonas Fang et al. 2015 and Oleiagrimonas soli.</title>
        <authorList>
            <person name="Yang S.H."/>
            <person name="Seo H.S."/>
            <person name="Seong C.N."/>
            <person name="Kwon K.K."/>
        </authorList>
    </citation>
    <scope>NUCLEOTIDE SEQUENCE [LARGE SCALE GENOMIC DNA]</scope>
    <source>
        <strain evidence="1 2">MEBiC09124</strain>
    </source>
</reference>
<name>A0A846ZI34_9GAMM</name>
<protein>
    <submittedName>
        <fullName evidence="1">Uncharacterized protein</fullName>
    </submittedName>
</protein>
<dbReference type="EMBL" id="JAAZQD010000001">
    <property type="protein sequence ID" value="NKZ37363.1"/>
    <property type="molecule type" value="Genomic_DNA"/>
</dbReference>
<dbReference type="AlphaFoldDB" id="A0A846ZI34"/>
<sequence length="313" mass="35301">MPSAAGHMSLAIFKRKEIMAQTGSRTTTDEYLLKHPHLQFSESDRARLEECSIRLFYLGSELLDRARTQLPASLKDCLILQFTNYDTPQAKAGGFAPHLNIISISMGLIHRIWIVSQALRIEEHTRLNIERSMLILVLGHELTHVMFGHNEIVDEGPMEESAMEAHSDYFAGLYLARLIQSREADATLEATSAVVVILATALLFAELGGERTATHHSAPVRFLVVLAGYLRWAMDYCPIAAMQMQFTLDTNNLKTLISDIVRDEVLTDKVYTCIEHAMSAHEDSSETIKAVETFRRKWHQHSSLLAPIRDQLD</sequence>
<organism evidence="1 2">
    <name type="scientific">Oleiagrimonas citrea</name>
    <dbReference type="NCBI Taxonomy" id="1665687"/>
    <lineage>
        <taxon>Bacteria</taxon>
        <taxon>Pseudomonadati</taxon>
        <taxon>Pseudomonadota</taxon>
        <taxon>Gammaproteobacteria</taxon>
        <taxon>Lysobacterales</taxon>
        <taxon>Rhodanobacteraceae</taxon>
        <taxon>Oleiagrimonas</taxon>
    </lineage>
</organism>
<evidence type="ECO:0000313" key="1">
    <source>
        <dbReference type="EMBL" id="NKZ37363.1"/>
    </source>
</evidence>
<dbReference type="RefSeq" id="WP_168608042.1">
    <property type="nucleotide sequence ID" value="NZ_JAAZQD010000001.1"/>
</dbReference>
<proteinExistence type="predicted"/>
<keyword evidence="2" id="KW-1185">Reference proteome</keyword>
<dbReference type="Proteomes" id="UP000541636">
    <property type="component" value="Unassembled WGS sequence"/>
</dbReference>
<evidence type="ECO:0000313" key="2">
    <source>
        <dbReference type="Proteomes" id="UP000541636"/>
    </source>
</evidence>
<comment type="caution">
    <text evidence="1">The sequence shown here is derived from an EMBL/GenBank/DDBJ whole genome shotgun (WGS) entry which is preliminary data.</text>
</comment>